<dbReference type="OrthoDB" id="6052143at2759"/>
<evidence type="ECO:0000313" key="1">
    <source>
        <dbReference type="EMBL" id="CAB3983782.1"/>
    </source>
</evidence>
<protein>
    <submittedName>
        <fullName evidence="1">Uncharacterized protein</fullName>
    </submittedName>
</protein>
<gene>
    <name evidence="1" type="ORF">PACLA_8A043218</name>
</gene>
<proteinExistence type="predicted"/>
<dbReference type="Proteomes" id="UP001152795">
    <property type="component" value="Unassembled WGS sequence"/>
</dbReference>
<comment type="caution">
    <text evidence="1">The sequence shown here is derived from an EMBL/GenBank/DDBJ whole genome shotgun (WGS) entry which is preliminary data.</text>
</comment>
<organism evidence="1 2">
    <name type="scientific">Paramuricea clavata</name>
    <name type="common">Red gorgonian</name>
    <name type="synonym">Violescent sea-whip</name>
    <dbReference type="NCBI Taxonomy" id="317549"/>
    <lineage>
        <taxon>Eukaryota</taxon>
        <taxon>Metazoa</taxon>
        <taxon>Cnidaria</taxon>
        <taxon>Anthozoa</taxon>
        <taxon>Octocorallia</taxon>
        <taxon>Malacalcyonacea</taxon>
        <taxon>Plexauridae</taxon>
        <taxon>Paramuricea</taxon>
    </lineage>
</organism>
<sequence>LDWVESFEIVDENEECDARHLEIVCKLGKVPRIADIVKCFGKEILHFITYQECSKRKWFEANMFDENCGIKKEHEDSLRR</sequence>
<accession>A0A7D9DFT4</accession>
<name>A0A7D9DFT4_PARCT</name>
<keyword evidence="2" id="KW-1185">Reference proteome</keyword>
<reference evidence="1" key="1">
    <citation type="submission" date="2020-04" db="EMBL/GenBank/DDBJ databases">
        <authorList>
            <person name="Alioto T."/>
            <person name="Alioto T."/>
            <person name="Gomez Garrido J."/>
        </authorList>
    </citation>
    <scope>NUCLEOTIDE SEQUENCE</scope>
    <source>
        <strain evidence="1">A484AB</strain>
    </source>
</reference>
<dbReference type="EMBL" id="CACRXK020000655">
    <property type="protein sequence ID" value="CAB3983782.1"/>
    <property type="molecule type" value="Genomic_DNA"/>
</dbReference>
<evidence type="ECO:0000313" key="2">
    <source>
        <dbReference type="Proteomes" id="UP001152795"/>
    </source>
</evidence>
<dbReference type="AlphaFoldDB" id="A0A7D9DFT4"/>
<feature type="non-terminal residue" evidence="1">
    <location>
        <position position="80"/>
    </location>
</feature>